<sequence length="201" mass="23804">MPNKRSRNITMKLNEVKETAVNEPSMEDFYGEGLVTHFYPNRPQKYEEFCLYDFVAKPTYNGKDKNGQQCYRELQKESLPTFKDFDVHKENQRDSFYYAIILLFVPFRNEDELVHDFKTIQEAFDCHIVDNERCLEANEKLRKLLKCRETLKDIQDARAANRECNVEDNNPQLMGQIKDAMNDVRNMDTGSHLTLQEKNRC</sequence>
<dbReference type="AlphaFoldDB" id="A0A1X7UBQ6"/>
<proteinExistence type="predicted"/>
<reference evidence="1" key="1">
    <citation type="submission" date="2017-05" db="UniProtKB">
        <authorList>
            <consortium name="EnsemblMetazoa"/>
        </authorList>
    </citation>
    <scope>IDENTIFICATION</scope>
</reference>
<name>A0A1X7UBQ6_AMPQE</name>
<dbReference type="InParanoid" id="A0A1X7UBQ6"/>
<organism evidence="1">
    <name type="scientific">Amphimedon queenslandica</name>
    <name type="common">Sponge</name>
    <dbReference type="NCBI Taxonomy" id="400682"/>
    <lineage>
        <taxon>Eukaryota</taxon>
        <taxon>Metazoa</taxon>
        <taxon>Porifera</taxon>
        <taxon>Demospongiae</taxon>
        <taxon>Heteroscleromorpha</taxon>
        <taxon>Haplosclerida</taxon>
        <taxon>Niphatidae</taxon>
        <taxon>Amphimedon</taxon>
    </lineage>
</organism>
<dbReference type="EnsemblMetazoa" id="Aqu2.1.25084_001">
    <property type="protein sequence ID" value="Aqu2.1.25084_001"/>
    <property type="gene ID" value="Aqu2.1.25084"/>
</dbReference>
<dbReference type="OrthoDB" id="10036850at2759"/>
<accession>A0A1X7UBQ6</accession>
<protein>
    <submittedName>
        <fullName evidence="1">Uncharacterized protein</fullName>
    </submittedName>
</protein>
<evidence type="ECO:0000313" key="1">
    <source>
        <dbReference type="EnsemblMetazoa" id="Aqu2.1.25084_001"/>
    </source>
</evidence>